<accession>B0XWV7</accession>
<evidence type="ECO:0000313" key="2">
    <source>
        <dbReference type="Proteomes" id="UP000001699"/>
    </source>
</evidence>
<keyword evidence="2" id="KW-1185">Reference proteome</keyword>
<gene>
    <name evidence="1" type="ORF">AFUB_036570</name>
</gene>
<proteinExistence type="predicted"/>
<sequence length="225" mass="25120">MFKSDLPVIKVSSYFCGSKTNRCNENKCEEGLPLLQNPSAPIWAVLQSEAAFSIASTQPAIATTRPPLFQPDLLNPQSKMANAEQERQQILTSLSHIFWSNTDVSTGITHKPYGVDWINFERNMYRLCVLQGKVRDGDKVPEDPWEMFLRELAPLTKRPAGQPQPSAAYFPTSILRSSVGNANANASGGPSAGQDGQHHVRFEVPLLRRSDENRRNVGRIPRYLN</sequence>
<dbReference type="EMBL" id="DS499596">
    <property type="protein sequence ID" value="EDP52491.1"/>
    <property type="molecule type" value="Genomic_DNA"/>
</dbReference>
<evidence type="ECO:0000313" key="1">
    <source>
        <dbReference type="EMBL" id="EDP52491.1"/>
    </source>
</evidence>
<dbReference type="OrthoDB" id="4508365at2759"/>
<dbReference type="Proteomes" id="UP000001699">
    <property type="component" value="Unassembled WGS sequence"/>
</dbReference>
<dbReference type="VEuPathDB" id="FungiDB:AFUB_036570"/>
<protein>
    <submittedName>
        <fullName evidence="1">Uncharacterized protein</fullName>
    </submittedName>
</protein>
<dbReference type="AlphaFoldDB" id="B0XWV7"/>
<name>B0XWV7_ASPFC</name>
<organism evidence="1 2">
    <name type="scientific">Aspergillus fumigatus (strain CBS 144.89 / FGSC A1163 / CEA10)</name>
    <name type="common">Neosartorya fumigata</name>
    <dbReference type="NCBI Taxonomy" id="451804"/>
    <lineage>
        <taxon>Eukaryota</taxon>
        <taxon>Fungi</taxon>
        <taxon>Dikarya</taxon>
        <taxon>Ascomycota</taxon>
        <taxon>Pezizomycotina</taxon>
        <taxon>Eurotiomycetes</taxon>
        <taxon>Eurotiomycetidae</taxon>
        <taxon>Eurotiales</taxon>
        <taxon>Aspergillaceae</taxon>
        <taxon>Aspergillus</taxon>
        <taxon>Aspergillus subgen. Fumigati</taxon>
    </lineage>
</organism>
<reference evidence="1 2" key="1">
    <citation type="journal article" date="2008" name="PLoS Genet.">
        <title>Genomic islands in the pathogenic filamentous fungus Aspergillus fumigatus.</title>
        <authorList>
            <person name="Fedorova N.D."/>
            <person name="Khaldi N."/>
            <person name="Joardar V.S."/>
            <person name="Maiti R."/>
            <person name="Amedeo P."/>
            <person name="Anderson M.J."/>
            <person name="Crabtree J."/>
            <person name="Silva J.C."/>
            <person name="Badger J.H."/>
            <person name="Albarraq A."/>
            <person name="Angiuoli S."/>
            <person name="Bussey H."/>
            <person name="Bowyer P."/>
            <person name="Cotty P.J."/>
            <person name="Dyer P.S."/>
            <person name="Egan A."/>
            <person name="Galens K."/>
            <person name="Fraser-Liggett C.M."/>
            <person name="Haas B.J."/>
            <person name="Inman J.M."/>
            <person name="Kent R."/>
            <person name="Lemieux S."/>
            <person name="Malavazi I."/>
            <person name="Orvis J."/>
            <person name="Roemer T."/>
            <person name="Ronning C.M."/>
            <person name="Sundaram J.P."/>
            <person name="Sutton G."/>
            <person name="Turner G."/>
            <person name="Venter J.C."/>
            <person name="White O.R."/>
            <person name="Whitty B.R."/>
            <person name="Youngman P."/>
            <person name="Wolfe K.H."/>
            <person name="Goldman G.H."/>
            <person name="Wortman J.R."/>
            <person name="Jiang B."/>
            <person name="Denning D.W."/>
            <person name="Nierman W.C."/>
        </authorList>
    </citation>
    <scope>NUCLEOTIDE SEQUENCE [LARGE SCALE GENOMIC DNA]</scope>
    <source>
        <strain evidence="2">CBS 144.89 / FGSC A1163 / CEA10</strain>
    </source>
</reference>
<dbReference type="HOGENOM" id="CLU_1229687_0_0_1"/>